<dbReference type="AlphaFoldDB" id="A0A238Y8E3"/>
<evidence type="ECO:0000313" key="3">
    <source>
        <dbReference type="EMBL" id="SNR66874.1"/>
    </source>
</evidence>
<dbReference type="Proteomes" id="UP000198409">
    <property type="component" value="Unassembled WGS sequence"/>
</dbReference>
<feature type="chain" id="PRO_5013257936" evidence="2">
    <location>
        <begin position="24"/>
        <end position="385"/>
    </location>
</feature>
<proteinExistence type="predicted"/>
<sequence length="385" mass="42650">MKQYLAVPAMVLAFLALMDLAVAATLKLSGDHGALPSLQRYFDYGRSVPGKLDQWIENPDLPENLFDVAWIPDTIAQSERLFAAEDPAPGTLRGYGMSFLAQMMRAAAEQDPALRIDLHGGPAAPPNFAYALFLKDRPNRRSGDVAVLAILSSSLPGMAALSNRSWSFEQPAPTTYPVFWPDGKGGLRPVEPLVTSAAQERGLRHDPEAATAWQRQLAQEDAFYSQVSFGYSFLDQSPLLRLVRRSWAMQTIASREAGILNEEAGYPLTASLQTMVAEFARIAREDGQLPVVYLIQGRDPADADVLRMVQPVLDEQRIPYLATKDLADPRDPTNFGGDGHFKDSMNRIFAEAFRRLLPTIGWNPERTQEQDRRKAASIPEGRPLQ</sequence>
<dbReference type="EMBL" id="FZNM01000015">
    <property type="protein sequence ID" value="SNR66874.1"/>
    <property type="molecule type" value="Genomic_DNA"/>
</dbReference>
<feature type="region of interest" description="Disordered" evidence="1">
    <location>
        <begin position="361"/>
        <end position="385"/>
    </location>
</feature>
<protein>
    <submittedName>
        <fullName evidence="3">Uncharacterized protein</fullName>
    </submittedName>
</protein>
<reference evidence="4" key="1">
    <citation type="submission" date="2017-06" db="EMBL/GenBank/DDBJ databases">
        <authorList>
            <person name="Varghese N."/>
            <person name="Submissions S."/>
        </authorList>
    </citation>
    <scope>NUCLEOTIDE SEQUENCE [LARGE SCALE GENOMIC DNA]</scope>
    <source>
        <strain evidence="4">DSM 26170</strain>
    </source>
</reference>
<evidence type="ECO:0000256" key="1">
    <source>
        <dbReference type="SAM" id="MobiDB-lite"/>
    </source>
</evidence>
<gene>
    <name evidence="3" type="ORF">SAMN06265378_11544</name>
</gene>
<feature type="signal peptide" evidence="2">
    <location>
        <begin position="1"/>
        <end position="23"/>
    </location>
</feature>
<evidence type="ECO:0000313" key="4">
    <source>
        <dbReference type="Proteomes" id="UP000198409"/>
    </source>
</evidence>
<organism evidence="3 4">
    <name type="scientific">Paracoccus sediminis</name>
    <dbReference type="NCBI Taxonomy" id="1214787"/>
    <lineage>
        <taxon>Bacteria</taxon>
        <taxon>Pseudomonadati</taxon>
        <taxon>Pseudomonadota</taxon>
        <taxon>Alphaproteobacteria</taxon>
        <taxon>Rhodobacterales</taxon>
        <taxon>Paracoccaceae</taxon>
        <taxon>Paracoccus</taxon>
    </lineage>
</organism>
<evidence type="ECO:0000256" key="2">
    <source>
        <dbReference type="SAM" id="SignalP"/>
    </source>
</evidence>
<name>A0A238Y8E3_9RHOB</name>
<accession>A0A238Y8E3</accession>
<dbReference type="RefSeq" id="WP_141133735.1">
    <property type="nucleotide sequence ID" value="NZ_FZNM01000015.1"/>
</dbReference>
<keyword evidence="2" id="KW-0732">Signal</keyword>